<dbReference type="PANTHER" id="PTHR22893:SF93">
    <property type="entry name" value="HYPOTHETICAL OXIDOREDUCTASE (EUROFUNG)"/>
    <property type="match status" value="1"/>
</dbReference>
<dbReference type="Gene3D" id="3.20.20.70">
    <property type="entry name" value="Aldolase class I"/>
    <property type="match status" value="1"/>
</dbReference>
<evidence type="ECO:0000259" key="5">
    <source>
        <dbReference type="Pfam" id="PF00724"/>
    </source>
</evidence>
<dbReference type="InterPro" id="IPR036188">
    <property type="entry name" value="FAD/NAD-bd_sf"/>
</dbReference>
<feature type="region of interest" description="Disordered" evidence="4">
    <location>
        <begin position="436"/>
        <end position="468"/>
    </location>
</feature>
<keyword evidence="7" id="KW-1185">Reference proteome</keyword>
<feature type="compositionally biased region" description="Basic and acidic residues" evidence="4">
    <location>
        <begin position="447"/>
        <end position="460"/>
    </location>
</feature>
<organism evidence="6 7">
    <name type="scientific">Fusarium pseudocircinatum</name>
    <dbReference type="NCBI Taxonomy" id="56676"/>
    <lineage>
        <taxon>Eukaryota</taxon>
        <taxon>Fungi</taxon>
        <taxon>Dikarya</taxon>
        <taxon>Ascomycota</taxon>
        <taxon>Pezizomycotina</taxon>
        <taxon>Sordariomycetes</taxon>
        <taxon>Hypocreomycetidae</taxon>
        <taxon>Hypocreales</taxon>
        <taxon>Nectriaceae</taxon>
        <taxon>Fusarium</taxon>
        <taxon>Fusarium fujikuroi species complex</taxon>
    </lineage>
</organism>
<accession>A0A8H5NW97</accession>
<gene>
    <name evidence="6" type="ORF">FPCIR_11762</name>
</gene>
<evidence type="ECO:0000313" key="6">
    <source>
        <dbReference type="EMBL" id="KAF5578035.1"/>
    </source>
</evidence>
<dbReference type="AlphaFoldDB" id="A0A8H5NW97"/>
<dbReference type="InterPro" id="IPR001155">
    <property type="entry name" value="OxRdtase_FMN_N"/>
</dbReference>
<dbReference type="GO" id="GO:0050661">
    <property type="term" value="F:NADP binding"/>
    <property type="evidence" value="ECO:0007669"/>
    <property type="project" value="InterPro"/>
</dbReference>
<keyword evidence="1" id="KW-0285">Flavoprotein</keyword>
<dbReference type="InterPro" id="IPR013785">
    <property type="entry name" value="Aldolase_TIM"/>
</dbReference>
<name>A0A8H5NW97_9HYPO</name>
<keyword evidence="2" id="KW-0274">FAD</keyword>
<evidence type="ECO:0000313" key="7">
    <source>
        <dbReference type="Proteomes" id="UP000546213"/>
    </source>
</evidence>
<keyword evidence="6" id="KW-0503">Monooxygenase</keyword>
<dbReference type="Pfam" id="PF00743">
    <property type="entry name" value="FMO-like"/>
    <property type="match status" value="2"/>
</dbReference>
<dbReference type="InterPro" id="IPR045247">
    <property type="entry name" value="Oye-like"/>
</dbReference>
<evidence type="ECO:0000256" key="4">
    <source>
        <dbReference type="SAM" id="MobiDB-lite"/>
    </source>
</evidence>
<dbReference type="Gene3D" id="3.50.50.60">
    <property type="entry name" value="FAD/NAD(P)-binding domain"/>
    <property type="match status" value="2"/>
</dbReference>
<dbReference type="Proteomes" id="UP000546213">
    <property type="component" value="Unassembled WGS sequence"/>
</dbReference>
<sequence length="939" mass="102747">MAAIDDPVALVAKANSRGPTSGFTDVDDNAEPLPAGFDLENAKIFTPLKVGDLTLQHRVIHAALGRSRAAHSTESPLAVKYFEQRTTPGALMISQATGVSLRSKAWPWSATLETKEHQAAVADIIQVVHKKGGFWFQQLTHVGRCTSPGLVKHAHQEAGLDPPSYGYLPVSSSAVAETGVNTHSGEPFGVPHALTVEEIKEIVADFKRAAALAVEAGADGVEILSGNGFLLDQFLHDNINQRDDQYGGSVENRSRFPLEVVDAVAEVVGYQRLGVRVSPFSNFHETDGSQPLAQLLHLSRELACRGIAYLHVGEGRVSRNLGIAENLSRLVAKGIAPEDISLQPFRRLLRDITPSNLHHTPTVLVGNGGYTAASGILTVQDDLADAVSYGRRFISNPDLVQRLHLGQPLSPYDRDTFYTHGAEGYTSYSNFEEHKGDKSHLVNSERPATEEAKATRKDGANDAANNSKETPAKRVAIIGAGISGTVTAAAFQRLGGFELQIFERKSVPGGVWVYDPVSTTVPQFPAAEPSDINPPLPRPNGPFPLDLPRSTQHRFLSSPIYDSLEANIPYKVMGGATDFNLPPPASNEHYLNVSEVTEFVAKASQKYSSITRFNTTVEDVQNLPQGGVRLLLRQENAEGTDTWYEENFDYLVVATGHNSVPRVPKISGLEAWKGGLLHASTWRSGQEFKDKSILVIGTSESAIDLVLQSLPHVKDDIHVCQRTPHPRYPNVFDRPGVKLVTTIDHFTENTIHLDDGSVLRGIDVVVFATGYFYTYPFLSNIRPPVGPGGHRVPGLYQHIFDIHNPNTIAFVGVVNASLTWLTWEKSAFLVALFWSGRIKLPPRDAQEAWEADRLAEKGEDMFHVLELPYERVLFFDQLNELAAEYLQQESADDTLLRGFPFEFILALIAGRPAKLRKYGLVEDAGGRGVIGPAILETVK</sequence>
<dbReference type="Pfam" id="PF00724">
    <property type="entry name" value="Oxidored_FMN"/>
    <property type="match status" value="1"/>
</dbReference>
<dbReference type="GO" id="GO:0050660">
    <property type="term" value="F:flavin adenine dinucleotide binding"/>
    <property type="evidence" value="ECO:0007669"/>
    <property type="project" value="InterPro"/>
</dbReference>
<dbReference type="SUPFAM" id="SSF51905">
    <property type="entry name" value="FAD/NAD(P)-binding domain"/>
    <property type="match status" value="2"/>
</dbReference>
<evidence type="ECO:0000256" key="1">
    <source>
        <dbReference type="ARBA" id="ARBA00022630"/>
    </source>
</evidence>
<protein>
    <submittedName>
        <fullName evidence="6">Thiol-specific monooxygenase</fullName>
    </submittedName>
</protein>
<evidence type="ECO:0000256" key="2">
    <source>
        <dbReference type="ARBA" id="ARBA00022827"/>
    </source>
</evidence>
<dbReference type="InterPro" id="IPR020946">
    <property type="entry name" value="Flavin_mOase-like"/>
</dbReference>
<reference evidence="6 7" key="1">
    <citation type="submission" date="2020-05" db="EMBL/GenBank/DDBJ databases">
        <title>Identification and distribution of gene clusters putatively required for synthesis of sphingolipid metabolism inhibitors in phylogenetically diverse species of the filamentous fungus Fusarium.</title>
        <authorList>
            <person name="Kim H.-S."/>
            <person name="Busman M."/>
            <person name="Brown D.W."/>
            <person name="Divon H."/>
            <person name="Uhlig S."/>
            <person name="Proctor R.H."/>
        </authorList>
    </citation>
    <scope>NUCLEOTIDE SEQUENCE [LARGE SCALE GENOMIC DNA]</scope>
    <source>
        <strain evidence="6 7">NRRL 36939</strain>
    </source>
</reference>
<dbReference type="EMBL" id="JAAOAS010000367">
    <property type="protein sequence ID" value="KAF5578035.1"/>
    <property type="molecule type" value="Genomic_DNA"/>
</dbReference>
<feature type="domain" description="NADH:flavin oxidoreductase/NADH oxidase N-terminal" evidence="5">
    <location>
        <begin position="43"/>
        <end position="315"/>
    </location>
</feature>
<dbReference type="Pfam" id="PF13450">
    <property type="entry name" value="NAD_binding_8"/>
    <property type="match status" value="1"/>
</dbReference>
<dbReference type="GO" id="GO:0004499">
    <property type="term" value="F:N,N-dimethylaniline monooxygenase activity"/>
    <property type="evidence" value="ECO:0007669"/>
    <property type="project" value="InterPro"/>
</dbReference>
<dbReference type="SUPFAM" id="SSF51395">
    <property type="entry name" value="FMN-linked oxidoreductases"/>
    <property type="match status" value="1"/>
</dbReference>
<dbReference type="OrthoDB" id="66881at2759"/>
<dbReference type="PANTHER" id="PTHR22893">
    <property type="entry name" value="NADH OXIDOREDUCTASE-RELATED"/>
    <property type="match status" value="1"/>
</dbReference>
<evidence type="ECO:0000256" key="3">
    <source>
        <dbReference type="ARBA" id="ARBA00023002"/>
    </source>
</evidence>
<keyword evidence="3" id="KW-0560">Oxidoreductase</keyword>
<dbReference type="GO" id="GO:0010181">
    <property type="term" value="F:FMN binding"/>
    <property type="evidence" value="ECO:0007669"/>
    <property type="project" value="InterPro"/>
</dbReference>
<dbReference type="InterPro" id="IPR000960">
    <property type="entry name" value="Flavin_mOase"/>
</dbReference>
<dbReference type="PRINTS" id="PR00370">
    <property type="entry name" value="FMOXYGENASE"/>
</dbReference>
<proteinExistence type="predicted"/>
<comment type="caution">
    <text evidence="6">The sequence shown here is derived from an EMBL/GenBank/DDBJ whole genome shotgun (WGS) entry which is preliminary data.</text>
</comment>